<protein>
    <submittedName>
        <fullName evidence="1">Uncharacterized protein</fullName>
    </submittedName>
</protein>
<dbReference type="SUPFAM" id="SSF82171">
    <property type="entry name" value="DPP6 N-terminal domain-like"/>
    <property type="match status" value="1"/>
</dbReference>
<sequence length="320" mass="35827">MVPGDSPELVYPDRVDGFSQHGNHLATERGAEVKLDESAVMGNRIVSLTDDGTLLTQSDKTGDYYVTNAFDPRESLNLSLIFNNLKAERLDLPGAVAIRAAVPYPYNDRRFVVATQRAIYTVDTEKPAIEQITQGANQFFLSGNSLLWSDGEGIHSFNLPLRTSSRIADFTETDVAELTPRNIQTQRDWKIMLAQDGSLWQMGEKFEKLADSVSEVIVSPNGISLAVLNRDNRLTLITKTENLLTVDLPAFDGPITQFEWHQDNSHLIVLAGKKLFLAETTKESPLKILLAEKAEQFFYNQKDEAVYFSNDEGIWKISLI</sequence>
<proteinExistence type="predicted"/>
<organism evidence="1 2">
    <name type="scientific">Candidatus Colwellbacteria bacterium RBG_13_48_8</name>
    <dbReference type="NCBI Taxonomy" id="1797685"/>
    <lineage>
        <taxon>Bacteria</taxon>
        <taxon>Candidatus Colwelliibacteriota</taxon>
    </lineage>
</organism>
<evidence type="ECO:0000313" key="2">
    <source>
        <dbReference type="Proteomes" id="UP000177062"/>
    </source>
</evidence>
<reference evidence="1 2" key="1">
    <citation type="journal article" date="2016" name="Nat. Commun.">
        <title>Thousands of microbial genomes shed light on interconnected biogeochemical processes in an aquifer system.</title>
        <authorList>
            <person name="Anantharaman K."/>
            <person name="Brown C.T."/>
            <person name="Hug L.A."/>
            <person name="Sharon I."/>
            <person name="Castelle C.J."/>
            <person name="Probst A.J."/>
            <person name="Thomas B.C."/>
            <person name="Singh A."/>
            <person name="Wilkins M.J."/>
            <person name="Karaoz U."/>
            <person name="Brodie E.L."/>
            <person name="Williams K.H."/>
            <person name="Hubbard S.S."/>
            <person name="Banfield J.F."/>
        </authorList>
    </citation>
    <scope>NUCLEOTIDE SEQUENCE [LARGE SCALE GENOMIC DNA]</scope>
</reference>
<dbReference type="AlphaFoldDB" id="A0A1G1YXF1"/>
<comment type="caution">
    <text evidence="1">The sequence shown here is derived from an EMBL/GenBank/DDBJ whole genome shotgun (WGS) entry which is preliminary data.</text>
</comment>
<dbReference type="Proteomes" id="UP000177062">
    <property type="component" value="Unassembled WGS sequence"/>
</dbReference>
<gene>
    <name evidence="1" type="ORF">A2Y84_02275</name>
</gene>
<evidence type="ECO:0000313" key="1">
    <source>
        <dbReference type="EMBL" id="OGY57051.1"/>
    </source>
</evidence>
<dbReference type="EMBL" id="MHIT01000009">
    <property type="protein sequence ID" value="OGY57051.1"/>
    <property type="molecule type" value="Genomic_DNA"/>
</dbReference>
<name>A0A1G1YXF1_9BACT</name>
<accession>A0A1G1YXF1</accession>